<dbReference type="Pfam" id="PF01740">
    <property type="entry name" value="STAS"/>
    <property type="match status" value="1"/>
</dbReference>
<dbReference type="SMART" id="SM00331">
    <property type="entry name" value="PP2C_SIG"/>
    <property type="match status" value="1"/>
</dbReference>
<dbReference type="Proteomes" id="UP001055336">
    <property type="component" value="Chromosome"/>
</dbReference>
<protein>
    <submittedName>
        <fullName evidence="3">SpoIIE family protein phosphatase</fullName>
    </submittedName>
</protein>
<dbReference type="RefSeq" id="WP_240259392.1">
    <property type="nucleotide sequence ID" value="NZ_CP092488.2"/>
</dbReference>
<dbReference type="InterPro" id="IPR036513">
    <property type="entry name" value="STAS_dom_sf"/>
</dbReference>
<name>A0ABY3VM00_9MYCO</name>
<dbReference type="SUPFAM" id="SSF55785">
    <property type="entry name" value="PYP-like sensor domain (PAS domain)"/>
    <property type="match status" value="1"/>
</dbReference>
<dbReference type="Pfam" id="PF13581">
    <property type="entry name" value="HATPase_c_2"/>
    <property type="match status" value="1"/>
</dbReference>
<dbReference type="Pfam" id="PF07228">
    <property type="entry name" value="SpoIIE"/>
    <property type="match status" value="1"/>
</dbReference>
<evidence type="ECO:0000256" key="1">
    <source>
        <dbReference type="ARBA" id="ARBA00022801"/>
    </source>
</evidence>
<accession>A0ABY3VM00</accession>
<feature type="domain" description="STAS" evidence="2">
    <location>
        <begin position="557"/>
        <end position="649"/>
    </location>
</feature>
<dbReference type="SUPFAM" id="SSF55874">
    <property type="entry name" value="ATPase domain of HSP90 chaperone/DNA topoisomerase II/histidine kinase"/>
    <property type="match status" value="1"/>
</dbReference>
<gene>
    <name evidence="3" type="ORF">MKK62_19275</name>
</gene>
<dbReference type="CDD" id="cd16936">
    <property type="entry name" value="HATPase_RsbW-like"/>
    <property type="match status" value="1"/>
</dbReference>
<evidence type="ECO:0000259" key="2">
    <source>
        <dbReference type="PROSITE" id="PS50801"/>
    </source>
</evidence>
<dbReference type="Gene3D" id="3.30.450.20">
    <property type="entry name" value="PAS domain"/>
    <property type="match status" value="1"/>
</dbReference>
<dbReference type="InterPro" id="IPR036457">
    <property type="entry name" value="PPM-type-like_dom_sf"/>
</dbReference>
<keyword evidence="4" id="KW-1185">Reference proteome</keyword>
<dbReference type="InterPro" id="IPR003594">
    <property type="entry name" value="HATPase_dom"/>
</dbReference>
<proteinExistence type="predicted"/>
<dbReference type="InterPro" id="IPR052016">
    <property type="entry name" value="Bact_Sigma-Reg"/>
</dbReference>
<evidence type="ECO:0000313" key="3">
    <source>
        <dbReference type="EMBL" id="UMB68538.1"/>
    </source>
</evidence>
<dbReference type="SUPFAM" id="SSF81606">
    <property type="entry name" value="PP2C-like"/>
    <property type="match status" value="1"/>
</dbReference>
<dbReference type="SUPFAM" id="SSF52091">
    <property type="entry name" value="SpoIIaa-like"/>
    <property type="match status" value="1"/>
</dbReference>
<dbReference type="Gene3D" id="3.30.750.24">
    <property type="entry name" value="STAS domain"/>
    <property type="match status" value="1"/>
</dbReference>
<dbReference type="InterPro" id="IPR036890">
    <property type="entry name" value="HATPase_C_sf"/>
</dbReference>
<dbReference type="PROSITE" id="PS50801">
    <property type="entry name" value="STAS"/>
    <property type="match status" value="1"/>
</dbReference>
<dbReference type="InterPro" id="IPR002645">
    <property type="entry name" value="STAS_dom"/>
</dbReference>
<organism evidence="3 4">
    <name type="scientific">Mycobacterium paraterrae</name>
    <dbReference type="NCBI Taxonomy" id="577492"/>
    <lineage>
        <taxon>Bacteria</taxon>
        <taxon>Bacillati</taxon>
        <taxon>Actinomycetota</taxon>
        <taxon>Actinomycetes</taxon>
        <taxon>Mycobacteriales</taxon>
        <taxon>Mycobacteriaceae</taxon>
        <taxon>Mycobacterium</taxon>
    </lineage>
</organism>
<dbReference type="Gene3D" id="3.60.40.10">
    <property type="entry name" value="PPM-type phosphatase domain"/>
    <property type="match status" value="1"/>
</dbReference>
<dbReference type="CDD" id="cd07043">
    <property type="entry name" value="STAS_anti-anti-sigma_factors"/>
    <property type="match status" value="1"/>
</dbReference>
<reference evidence="3" key="1">
    <citation type="submission" date="2022-08" db="EMBL/GenBank/DDBJ databases">
        <title>Whole genome sequencing of non-tuberculosis mycobacteria type-strains.</title>
        <authorList>
            <person name="Igarashi Y."/>
            <person name="Osugi A."/>
            <person name="Mitarai S."/>
        </authorList>
    </citation>
    <scope>NUCLEOTIDE SEQUENCE</scope>
    <source>
        <strain evidence="3">DSM 45127</strain>
    </source>
</reference>
<dbReference type="Gene3D" id="3.30.565.10">
    <property type="entry name" value="Histidine kinase-like ATPase, C-terminal domain"/>
    <property type="match status" value="1"/>
</dbReference>
<dbReference type="PANTHER" id="PTHR43156:SF2">
    <property type="entry name" value="STAGE II SPORULATION PROTEIN E"/>
    <property type="match status" value="1"/>
</dbReference>
<dbReference type="InterPro" id="IPR035965">
    <property type="entry name" value="PAS-like_dom_sf"/>
</dbReference>
<dbReference type="PANTHER" id="PTHR43156">
    <property type="entry name" value="STAGE II SPORULATION PROTEIN E-RELATED"/>
    <property type="match status" value="1"/>
</dbReference>
<dbReference type="InterPro" id="IPR001932">
    <property type="entry name" value="PPM-type_phosphatase-like_dom"/>
</dbReference>
<dbReference type="EMBL" id="CP092488">
    <property type="protein sequence ID" value="UMB68538.1"/>
    <property type="molecule type" value="Genomic_DNA"/>
</dbReference>
<dbReference type="InterPro" id="IPR013656">
    <property type="entry name" value="PAS_4"/>
</dbReference>
<dbReference type="Pfam" id="PF08448">
    <property type="entry name" value="PAS_4"/>
    <property type="match status" value="1"/>
</dbReference>
<sequence length="649" mass="68793">MGHGGDLDDTIGEAQLVRRAFDSLPSFIVAFDGPDHRYVAANAATRQAFPAVRLGVPARELFPEFEDQNLIDILTRVYRTGEIQQGREWRFQFDFDGSGTMQEVCGDIVVSPRVGVDGAIEGTQVMLTDATARVQERRAAEDREAELSERYTHVRDLGILVQRALLSPSLPVLPGADIAAEYLVATEDTGAGGDWFDAVVGDSGSVFLVVGDVVGHGVDAAAVMAQLRTAIRVHLLAGSGIAESLTAVDEFSRHVPGSKAATVCIARLDPSTGSFEYCTAGHPPPLLIAGGRPRFLQPSGAGPLGSGIGFRTAAETIAVGDAILIYSDGIIERPGRPLAASTAEFADIAARILGGSAFPIEAPTRPVERLCSQTLELMLRTTGYNDDVTLLAVQRRTPPPALELSVDATVHAARDVREPLRAWLAEIGADDVDVLVIVQILCEFVENSYEHGYRSSTVDRIEVQARLDERGEVHASVTDHGQWKAPSSDPGMRGRGLMLANALATASRVAGTDRGTVASITHRLSRPARIVTDPNVLPAAAPSAAPEFFTEVVEGRLVVHGDVDNATAPILATHIARQSRSGTHSLTVELSAVTHLGSTGLRILAEAQERSRQHGTDLGLIAPPGCPAHHVLALVGLPLAGEIVASPVD</sequence>
<evidence type="ECO:0000313" key="4">
    <source>
        <dbReference type="Proteomes" id="UP001055336"/>
    </source>
</evidence>
<keyword evidence="1" id="KW-0378">Hydrolase</keyword>